<keyword evidence="3" id="KW-1185">Reference proteome</keyword>
<dbReference type="Proteomes" id="UP000309128">
    <property type="component" value="Unassembled WGS sequence"/>
</dbReference>
<protein>
    <submittedName>
        <fullName evidence="2">Uncharacterized protein</fullName>
    </submittedName>
</protein>
<evidence type="ECO:0000313" key="2">
    <source>
        <dbReference type="EMBL" id="TMR16670.1"/>
    </source>
</evidence>
<sequence length="116" mass="13239">MAEASSTDAPTTGSFLSRSGSPPTLETTSDATFVGDTVRVEHNFLEETAEYRLGDVQRAAEEYWTVLLRKPDDPDFHRHLRPDLSEHLAYLYFWEETWQEPHPYRGRLGIPAQGSE</sequence>
<dbReference type="AlphaFoldDB" id="A0A5S4FE31"/>
<evidence type="ECO:0000256" key="1">
    <source>
        <dbReference type="SAM" id="MobiDB-lite"/>
    </source>
</evidence>
<evidence type="ECO:0000313" key="3">
    <source>
        <dbReference type="Proteomes" id="UP000309128"/>
    </source>
</evidence>
<name>A0A5S4FE31_9ACTN</name>
<dbReference type="RefSeq" id="WP_138668527.1">
    <property type="nucleotide sequence ID" value="NZ_VCKY01000086.1"/>
</dbReference>
<comment type="caution">
    <text evidence="2">The sequence shown here is derived from an EMBL/GenBank/DDBJ whole genome shotgun (WGS) entry which is preliminary data.</text>
</comment>
<dbReference type="OrthoDB" id="4184983at2"/>
<feature type="region of interest" description="Disordered" evidence="1">
    <location>
        <begin position="1"/>
        <end position="30"/>
    </location>
</feature>
<dbReference type="EMBL" id="VCKY01000086">
    <property type="protein sequence ID" value="TMR16670.1"/>
    <property type="molecule type" value="Genomic_DNA"/>
</dbReference>
<gene>
    <name evidence="2" type="ORF">ETD86_24665</name>
</gene>
<organism evidence="2 3">
    <name type="scientific">Nonomuraea turkmeniaca</name>
    <dbReference type="NCBI Taxonomy" id="103838"/>
    <lineage>
        <taxon>Bacteria</taxon>
        <taxon>Bacillati</taxon>
        <taxon>Actinomycetota</taxon>
        <taxon>Actinomycetes</taxon>
        <taxon>Streptosporangiales</taxon>
        <taxon>Streptosporangiaceae</taxon>
        <taxon>Nonomuraea</taxon>
    </lineage>
</organism>
<reference evidence="2 3" key="1">
    <citation type="submission" date="2019-05" db="EMBL/GenBank/DDBJ databases">
        <title>Draft genome sequence of Nonomuraea turkmeniaca DSM 43926.</title>
        <authorList>
            <person name="Saricaoglu S."/>
            <person name="Isik K."/>
        </authorList>
    </citation>
    <scope>NUCLEOTIDE SEQUENCE [LARGE SCALE GENOMIC DNA]</scope>
    <source>
        <strain evidence="2 3">DSM 43926</strain>
    </source>
</reference>
<proteinExistence type="predicted"/>
<accession>A0A5S4FE31</accession>